<keyword evidence="1" id="KW-0812">Transmembrane</keyword>
<protein>
    <submittedName>
        <fullName evidence="2">Uncharacterized protein</fullName>
    </submittedName>
</protein>
<evidence type="ECO:0000313" key="3">
    <source>
        <dbReference type="Proteomes" id="UP000091820"/>
    </source>
</evidence>
<dbReference type="Proteomes" id="UP000091820">
    <property type="component" value="Unassembled WGS sequence"/>
</dbReference>
<keyword evidence="1" id="KW-1133">Transmembrane helix</keyword>
<evidence type="ECO:0000313" key="2">
    <source>
        <dbReference type="EnsemblMetazoa" id="GBRI044578-PA"/>
    </source>
</evidence>
<keyword evidence="3" id="KW-1185">Reference proteome</keyword>
<reference evidence="3" key="1">
    <citation type="submission" date="2014-03" db="EMBL/GenBank/DDBJ databases">
        <authorList>
            <person name="Aksoy S."/>
            <person name="Warren W."/>
            <person name="Wilson R.K."/>
        </authorList>
    </citation>
    <scope>NUCLEOTIDE SEQUENCE [LARGE SCALE GENOMIC DNA]</scope>
    <source>
        <strain evidence="3">IAEA</strain>
    </source>
</reference>
<proteinExistence type="predicted"/>
<reference evidence="2" key="2">
    <citation type="submission" date="2020-05" db="UniProtKB">
        <authorList>
            <consortium name="EnsemblMetazoa"/>
        </authorList>
    </citation>
    <scope>IDENTIFICATION</scope>
    <source>
        <strain evidence="2">IAEA</strain>
    </source>
</reference>
<dbReference type="EnsemblMetazoa" id="GBRI044578-RA">
    <property type="protein sequence ID" value="GBRI044578-PA"/>
    <property type="gene ID" value="GBRI044578"/>
</dbReference>
<sequence>MMVTLAIMKNAKDAAKTIRQGDLPVNLIGIMISGLLAMAILATIKGQNTETIFIQHFCRIVVVFQCKDFPGGLQHTKRQKKNSTEIPTGKAQINMSSKRTKNIKQCLRKSSKGCTHIYGPTRTTFKFDSPTPPPPFNHQRKIFEVFYLTIFGY</sequence>
<accession>A0A1A9X541</accession>
<name>A0A1A9X541_9MUSC</name>
<organism evidence="2 3">
    <name type="scientific">Glossina brevipalpis</name>
    <dbReference type="NCBI Taxonomy" id="37001"/>
    <lineage>
        <taxon>Eukaryota</taxon>
        <taxon>Metazoa</taxon>
        <taxon>Ecdysozoa</taxon>
        <taxon>Arthropoda</taxon>
        <taxon>Hexapoda</taxon>
        <taxon>Insecta</taxon>
        <taxon>Pterygota</taxon>
        <taxon>Neoptera</taxon>
        <taxon>Endopterygota</taxon>
        <taxon>Diptera</taxon>
        <taxon>Brachycera</taxon>
        <taxon>Muscomorpha</taxon>
        <taxon>Hippoboscoidea</taxon>
        <taxon>Glossinidae</taxon>
        <taxon>Glossina</taxon>
    </lineage>
</organism>
<dbReference type="VEuPathDB" id="VectorBase:GBRI044578"/>
<feature type="transmembrane region" description="Helical" evidence="1">
    <location>
        <begin position="21"/>
        <end position="44"/>
    </location>
</feature>
<evidence type="ECO:0000256" key="1">
    <source>
        <dbReference type="SAM" id="Phobius"/>
    </source>
</evidence>
<dbReference type="AlphaFoldDB" id="A0A1A9X541"/>
<keyword evidence="1" id="KW-0472">Membrane</keyword>